<dbReference type="AlphaFoldDB" id="A0A8X6YXD8"/>
<dbReference type="OrthoDB" id="6429157at2759"/>
<sequence>MQLMTARIVDEFGNPEKEMPQIRGRYDYSTQFVKRCAEKFQWKDLSEDVIMDIGCGVEMNCCKAILTQFPDVRALIAVDKQSTVFQQAHFRDRRISSCVGNILERDSLKMYEGKMNKIISTNTFHQINDKEVAFRNVYHLLKPGGEAGFFFVVNSCMYKFLMALSELPKYAAIKGTLPENLYQPDHGSQYYEEMLEKIGFKDVRAFEEDERIPFDTDECFKDAVLQRLKVTLKISPEAVETFEKELLELYETKVCRYEGKLCYVSVHLNLLGVKPMECSDSKSK</sequence>
<dbReference type="Pfam" id="PF13847">
    <property type="entry name" value="Methyltransf_31"/>
    <property type="match status" value="1"/>
</dbReference>
<keyword evidence="3" id="KW-1185">Reference proteome</keyword>
<dbReference type="SUPFAM" id="SSF53335">
    <property type="entry name" value="S-adenosyl-L-methionine-dependent methyltransferases"/>
    <property type="match status" value="1"/>
</dbReference>
<dbReference type="Proteomes" id="UP000886998">
    <property type="component" value="Unassembled WGS sequence"/>
</dbReference>
<dbReference type="Gene3D" id="3.40.50.150">
    <property type="entry name" value="Vaccinia Virus protein VP39"/>
    <property type="match status" value="1"/>
</dbReference>
<comment type="caution">
    <text evidence="2">The sequence shown here is derived from an EMBL/GenBank/DDBJ whole genome shotgun (WGS) entry which is preliminary data.</text>
</comment>
<evidence type="ECO:0000259" key="1">
    <source>
        <dbReference type="Pfam" id="PF13847"/>
    </source>
</evidence>
<gene>
    <name evidence="2" type="ORF">TNIN_201282</name>
</gene>
<proteinExistence type="predicted"/>
<dbReference type="InterPro" id="IPR025714">
    <property type="entry name" value="Methyltranfer_dom"/>
</dbReference>
<evidence type="ECO:0000313" key="2">
    <source>
        <dbReference type="EMBL" id="GFY78946.1"/>
    </source>
</evidence>
<dbReference type="InterPro" id="IPR029063">
    <property type="entry name" value="SAM-dependent_MTases_sf"/>
</dbReference>
<organism evidence="2 3">
    <name type="scientific">Trichonephila inaurata madagascariensis</name>
    <dbReference type="NCBI Taxonomy" id="2747483"/>
    <lineage>
        <taxon>Eukaryota</taxon>
        <taxon>Metazoa</taxon>
        <taxon>Ecdysozoa</taxon>
        <taxon>Arthropoda</taxon>
        <taxon>Chelicerata</taxon>
        <taxon>Arachnida</taxon>
        <taxon>Araneae</taxon>
        <taxon>Araneomorphae</taxon>
        <taxon>Entelegynae</taxon>
        <taxon>Araneoidea</taxon>
        <taxon>Nephilidae</taxon>
        <taxon>Trichonephila</taxon>
        <taxon>Trichonephila inaurata</taxon>
    </lineage>
</organism>
<evidence type="ECO:0000313" key="3">
    <source>
        <dbReference type="Proteomes" id="UP000886998"/>
    </source>
</evidence>
<feature type="domain" description="Methyltransferase" evidence="1">
    <location>
        <begin position="46"/>
        <end position="196"/>
    </location>
</feature>
<name>A0A8X6YXD8_9ARAC</name>
<dbReference type="EMBL" id="BMAV01023301">
    <property type="protein sequence ID" value="GFY78946.1"/>
    <property type="molecule type" value="Genomic_DNA"/>
</dbReference>
<accession>A0A8X6YXD8</accession>
<reference evidence="2" key="1">
    <citation type="submission" date="2020-08" db="EMBL/GenBank/DDBJ databases">
        <title>Multicomponent nature underlies the extraordinary mechanical properties of spider dragline silk.</title>
        <authorList>
            <person name="Kono N."/>
            <person name="Nakamura H."/>
            <person name="Mori M."/>
            <person name="Yoshida Y."/>
            <person name="Ohtoshi R."/>
            <person name="Malay A.D."/>
            <person name="Moran D.A.P."/>
            <person name="Tomita M."/>
            <person name="Numata K."/>
            <person name="Arakawa K."/>
        </authorList>
    </citation>
    <scope>NUCLEOTIDE SEQUENCE</scope>
</reference>
<protein>
    <recommendedName>
        <fullName evidence="1">Methyltransferase domain-containing protein</fullName>
    </recommendedName>
</protein>